<dbReference type="Proteomes" id="UP000058599">
    <property type="component" value="Chromosome"/>
</dbReference>
<dbReference type="EMBL" id="CP012199">
    <property type="protein sequence ID" value="AMG73887.1"/>
    <property type="molecule type" value="Genomic_DNA"/>
</dbReference>
<dbReference type="SUPFAM" id="SSF88659">
    <property type="entry name" value="Sigma3 and sigma4 domains of RNA polymerase sigma factors"/>
    <property type="match status" value="2"/>
</dbReference>
<dbReference type="Gene3D" id="1.10.10.10">
    <property type="entry name" value="Winged helix-like DNA-binding domain superfamily/Winged helix DNA-binding domain"/>
    <property type="match status" value="1"/>
</dbReference>
<dbReference type="RefSeq" id="WP_067182213.1">
    <property type="nucleotide sequence ID" value="NZ_CP012199.1"/>
</dbReference>
<keyword evidence="3" id="KW-1185">Reference proteome</keyword>
<protein>
    <submittedName>
        <fullName evidence="2">RNA polymerase sigma factor SigJ</fullName>
    </submittedName>
</protein>
<name>A0AA86GJF8_9SPHN</name>
<reference evidence="2 3" key="1">
    <citation type="journal article" date="2016" name="BMC Genomics">
        <title>Genomic analysis of the nitrate-respiring Sphingopyxis granuli (formerly Sphingomonas macrogoltabida) strain TFA.</title>
        <authorList>
            <person name="Garcia-Romero I."/>
            <person name="Perez-Pulido A.J."/>
            <person name="Gonzalez-Flores Y.E."/>
            <person name="Reyes-Ramirez F."/>
            <person name="Santero E."/>
            <person name="Floriano B."/>
        </authorList>
    </citation>
    <scope>NUCLEOTIDE SEQUENCE [LARGE SCALE GENOMIC DNA]</scope>
    <source>
        <strain evidence="2 3">TFA</strain>
    </source>
</reference>
<gene>
    <name evidence="2" type="ORF">SGRAN_1500</name>
</gene>
<feature type="region of interest" description="Disordered" evidence="1">
    <location>
        <begin position="199"/>
        <end position="221"/>
    </location>
</feature>
<dbReference type="AlphaFoldDB" id="A0AA86GJF8"/>
<proteinExistence type="predicted"/>
<feature type="compositionally biased region" description="Basic and acidic residues" evidence="1">
    <location>
        <begin position="205"/>
        <end position="220"/>
    </location>
</feature>
<evidence type="ECO:0000313" key="3">
    <source>
        <dbReference type="Proteomes" id="UP000058599"/>
    </source>
</evidence>
<dbReference type="InterPro" id="IPR036388">
    <property type="entry name" value="WH-like_DNA-bd_sf"/>
</dbReference>
<evidence type="ECO:0000313" key="2">
    <source>
        <dbReference type="EMBL" id="AMG73887.1"/>
    </source>
</evidence>
<dbReference type="InterPro" id="IPR013324">
    <property type="entry name" value="RNA_pol_sigma_r3/r4-like"/>
</dbReference>
<organism evidence="2 3">
    <name type="scientific">Sphingopyxis granuli</name>
    <dbReference type="NCBI Taxonomy" id="267128"/>
    <lineage>
        <taxon>Bacteria</taxon>
        <taxon>Pseudomonadati</taxon>
        <taxon>Pseudomonadota</taxon>
        <taxon>Alphaproteobacteria</taxon>
        <taxon>Sphingomonadales</taxon>
        <taxon>Sphingomonadaceae</taxon>
        <taxon>Sphingopyxis</taxon>
    </lineage>
</organism>
<sequence>MMHLYNRRIEAVELLPPLPRALFLLHNFFGLDVDVLAERIGTDRDTIAACLVDARAIVRAHVCYSEPVPCVGPATAALQARLRQDYRRSLESAFAESGYRGEIIWPNPIADIRADQDAAAASLVPQLPAALRRAVARSHRAGVATVDLWRTVLRWRRYRRERLLRVTEALRCAGWQPFDEWLAECLMPGRRYPHGYAEHRRRRRPLPDERPPTEAERNGEEVADTVQIPEPLASQPERTRQVWILFNCYGRSSEEIARRLGISRRRVKRLREQADYAIIGMSHPSLGERIRFDVMVMRLGLQLKWEIIRSAFL</sequence>
<dbReference type="KEGG" id="sgi:SGRAN_1500"/>
<accession>A0AA86GJF8</accession>
<evidence type="ECO:0000256" key="1">
    <source>
        <dbReference type="SAM" id="MobiDB-lite"/>
    </source>
</evidence>